<dbReference type="PANTHER" id="PTHR45982:SF1">
    <property type="entry name" value="REGULATOR OF CHROMOSOME CONDENSATION"/>
    <property type="match status" value="1"/>
</dbReference>
<proteinExistence type="predicted"/>
<dbReference type="Proteomes" id="UP001146793">
    <property type="component" value="Unassembled WGS sequence"/>
</dbReference>
<dbReference type="SUPFAM" id="SSF50985">
    <property type="entry name" value="RCC1/BLIP-II"/>
    <property type="match status" value="1"/>
</dbReference>
<keyword evidence="2" id="KW-0472">Membrane</keyword>
<dbReference type="InterPro" id="IPR009091">
    <property type="entry name" value="RCC1/BLIP-II"/>
</dbReference>
<dbReference type="AlphaFoldDB" id="A0AAV7YG16"/>
<feature type="repeat" description="RCC1" evidence="1">
    <location>
        <begin position="96"/>
        <end position="147"/>
    </location>
</feature>
<evidence type="ECO:0000256" key="2">
    <source>
        <dbReference type="SAM" id="Phobius"/>
    </source>
</evidence>
<sequence>MTNLLGIGANSGHWKKNSTHDKLEPVTVFPEEVKTINQVVSDYRTNILFLSDEGKIYETTNDRYKEKLKAHENLPPIKSVHTGYHHFFAMSDEPDPKVYGWGFNNYCQLGLPVKKTYDKPTLVNKFKEIKIHEIHPLGYASVFLDTENHILYGCGNNSSGQTAINKNTTVVKTITKSQEDVIRVFTGFSAHSYLEKSDGHLYAFGSSCLLFIFESFFLVFFLFLVFCFCFSFWLDPKVFFILLLKKGFHFQISFLG</sequence>
<dbReference type="EMBL" id="JANTQA010000070">
    <property type="protein sequence ID" value="KAJ3426414.1"/>
    <property type="molecule type" value="Genomic_DNA"/>
</dbReference>
<dbReference type="InterPro" id="IPR000408">
    <property type="entry name" value="Reg_chr_condens"/>
</dbReference>
<evidence type="ECO:0000256" key="1">
    <source>
        <dbReference type="PROSITE-ProRule" id="PRU00235"/>
    </source>
</evidence>
<keyword evidence="2" id="KW-1133">Transmembrane helix</keyword>
<keyword evidence="2" id="KW-0812">Transmembrane</keyword>
<organism evidence="3 4">
    <name type="scientific">Anaeramoeba flamelloides</name>
    <dbReference type="NCBI Taxonomy" id="1746091"/>
    <lineage>
        <taxon>Eukaryota</taxon>
        <taxon>Metamonada</taxon>
        <taxon>Anaeramoebidae</taxon>
        <taxon>Anaeramoeba</taxon>
    </lineage>
</organism>
<dbReference type="Gene3D" id="2.130.10.30">
    <property type="entry name" value="Regulator of chromosome condensation 1/beta-lactamase-inhibitor protein II"/>
    <property type="match status" value="1"/>
</dbReference>
<evidence type="ECO:0000313" key="4">
    <source>
        <dbReference type="Proteomes" id="UP001146793"/>
    </source>
</evidence>
<gene>
    <name evidence="3" type="ORF">M0812_28870</name>
</gene>
<reference evidence="3" key="1">
    <citation type="submission" date="2022-08" db="EMBL/GenBank/DDBJ databases">
        <title>Novel sulphate-reducing endosymbionts in the free-living metamonad Anaeramoeba.</title>
        <authorList>
            <person name="Jerlstrom-Hultqvist J."/>
            <person name="Cepicka I."/>
            <person name="Gallot-Lavallee L."/>
            <person name="Salas-Leiva D."/>
            <person name="Curtis B.A."/>
            <person name="Zahonova K."/>
            <person name="Pipaliya S."/>
            <person name="Dacks J."/>
            <person name="Roger A.J."/>
        </authorList>
    </citation>
    <scope>NUCLEOTIDE SEQUENCE</scope>
    <source>
        <strain evidence="3">Busselton2</strain>
    </source>
</reference>
<name>A0AAV7YG16_9EUKA</name>
<dbReference type="PANTHER" id="PTHR45982">
    <property type="entry name" value="REGULATOR OF CHROMOSOME CONDENSATION"/>
    <property type="match status" value="1"/>
</dbReference>
<comment type="caution">
    <text evidence="3">The sequence shown here is derived from an EMBL/GenBank/DDBJ whole genome shotgun (WGS) entry which is preliminary data.</text>
</comment>
<accession>A0AAV7YG16</accession>
<dbReference type="PROSITE" id="PS50012">
    <property type="entry name" value="RCC1_3"/>
    <property type="match status" value="1"/>
</dbReference>
<evidence type="ECO:0000313" key="3">
    <source>
        <dbReference type="EMBL" id="KAJ3426414.1"/>
    </source>
</evidence>
<dbReference type="InterPro" id="IPR051553">
    <property type="entry name" value="Ran_GTPase-activating"/>
</dbReference>
<feature type="transmembrane region" description="Helical" evidence="2">
    <location>
        <begin position="201"/>
        <end position="234"/>
    </location>
</feature>
<protein>
    <submittedName>
        <fullName evidence="3">Uncharacterized protein</fullName>
    </submittedName>
</protein>
<dbReference type="Pfam" id="PF00415">
    <property type="entry name" value="RCC1"/>
    <property type="match status" value="1"/>
</dbReference>